<reference evidence="2 3" key="1">
    <citation type="journal article" date="2024" name="Front. Microbiol.">
        <title>Novel thermophilic genera Geochorda gen. nov. and Carboxydochorda gen. nov. from the deep terrestrial subsurface reveal the ecophysiological diversity in the class Limnochordia.</title>
        <authorList>
            <person name="Karnachuk O.V."/>
            <person name="Lukina A.P."/>
            <person name="Avakyan M.R."/>
            <person name="Kadnikov V.V."/>
            <person name="Begmatov S."/>
            <person name="Beletsky A.V."/>
            <person name="Vlasova K.G."/>
            <person name="Novikov A.A."/>
            <person name="Shcherbakova V.A."/>
            <person name="Mardanov A.V."/>
            <person name="Ravin N.V."/>
        </authorList>
    </citation>
    <scope>NUCLEOTIDE SEQUENCE [LARGE SCALE GENOMIC DNA]</scope>
    <source>
        <strain evidence="2 3">L945</strain>
    </source>
</reference>
<dbReference type="RefSeq" id="WP_324717911.1">
    <property type="nucleotide sequence ID" value="NZ_CP141615.1"/>
</dbReference>
<keyword evidence="3" id="KW-1185">Reference proteome</keyword>
<dbReference type="Gene3D" id="3.90.1010.10">
    <property type="match status" value="1"/>
</dbReference>
<feature type="domain" description="NIF system FeS cluster assembly NifU N-terminal" evidence="1">
    <location>
        <begin position="9"/>
        <end position="127"/>
    </location>
</feature>
<evidence type="ECO:0000259" key="1">
    <source>
        <dbReference type="Pfam" id="PF01592"/>
    </source>
</evidence>
<sequence>MNTGMEDLYREVILDHYRAPRNKGSLEHADASCHLHNPLCGDDITLALAVEGDVIRDARFVGQGCSISQASASMMTEAIKGKTVAEARELIDRFSRLMRGEIAPGEADLGDLEALSGVSRFPVRVKCALLAWEALDKDLAQLTRPAPGG</sequence>
<evidence type="ECO:0000313" key="3">
    <source>
        <dbReference type="Proteomes" id="UP001332192"/>
    </source>
</evidence>
<accession>A0ABZ1C0V8</accession>
<evidence type="ECO:0000313" key="2">
    <source>
        <dbReference type="EMBL" id="WRP18638.1"/>
    </source>
</evidence>
<dbReference type="CDD" id="cd06664">
    <property type="entry name" value="IscU_like"/>
    <property type="match status" value="1"/>
</dbReference>
<dbReference type="PANTHER" id="PTHR10093">
    <property type="entry name" value="IRON-SULFUR CLUSTER ASSEMBLY ENZYME NIFU HOMOLOG"/>
    <property type="match status" value="1"/>
</dbReference>
<organism evidence="2 3">
    <name type="scientific">Carboxydichorda subterranea</name>
    <dbReference type="NCBI Taxonomy" id="3109565"/>
    <lineage>
        <taxon>Bacteria</taxon>
        <taxon>Bacillati</taxon>
        <taxon>Bacillota</taxon>
        <taxon>Limnochordia</taxon>
        <taxon>Limnochordales</taxon>
        <taxon>Geochordaceae</taxon>
        <taxon>Carboxydichorda</taxon>
    </lineage>
</organism>
<proteinExistence type="predicted"/>
<dbReference type="Proteomes" id="UP001332192">
    <property type="component" value="Chromosome"/>
</dbReference>
<gene>
    <name evidence="2" type="ORF">U7230_06465</name>
</gene>
<dbReference type="InterPro" id="IPR002871">
    <property type="entry name" value="NIF_FeS_clus_asmbl_NifU_N"/>
</dbReference>
<name>A0ABZ1C0V8_9FIRM</name>
<dbReference type="Pfam" id="PF01592">
    <property type="entry name" value="NifU_N"/>
    <property type="match status" value="1"/>
</dbReference>
<dbReference type="EMBL" id="CP141615">
    <property type="protein sequence ID" value="WRP18638.1"/>
    <property type="molecule type" value="Genomic_DNA"/>
</dbReference>
<dbReference type="NCBIfam" id="TIGR01994">
    <property type="entry name" value="SUF_scaf_2"/>
    <property type="match status" value="1"/>
</dbReference>
<dbReference type="SUPFAM" id="SSF82649">
    <property type="entry name" value="SufE/NifU"/>
    <property type="match status" value="1"/>
</dbReference>
<protein>
    <submittedName>
        <fullName evidence="2">SUF system NifU family Fe-S cluster assembly protein</fullName>
    </submittedName>
</protein>